<evidence type="ECO:0000256" key="5">
    <source>
        <dbReference type="ARBA" id="ARBA00023002"/>
    </source>
</evidence>
<dbReference type="CDD" id="cd20628">
    <property type="entry name" value="CYP4"/>
    <property type="match status" value="1"/>
</dbReference>
<dbReference type="AlphaFoldDB" id="A0AAN7PHK2"/>
<dbReference type="GO" id="GO:0004497">
    <property type="term" value="F:monooxygenase activity"/>
    <property type="evidence" value="ECO:0007669"/>
    <property type="project" value="UniProtKB-KW"/>
</dbReference>
<dbReference type="Proteomes" id="UP001353858">
    <property type="component" value="Unassembled WGS sequence"/>
</dbReference>
<proteinExistence type="inferred from homology"/>
<dbReference type="GO" id="GO:0020037">
    <property type="term" value="F:heme binding"/>
    <property type="evidence" value="ECO:0007669"/>
    <property type="project" value="InterPro"/>
</dbReference>
<comment type="caution">
    <text evidence="10">The sequence shown here is derived from an EMBL/GenBank/DDBJ whole genome shotgun (WGS) entry which is preliminary data.</text>
</comment>
<evidence type="ECO:0000256" key="3">
    <source>
        <dbReference type="ARBA" id="ARBA00022617"/>
    </source>
</evidence>
<gene>
    <name evidence="10" type="ORF">RN001_002930</name>
</gene>
<dbReference type="EMBL" id="JARPUR010000001">
    <property type="protein sequence ID" value="KAK4886659.1"/>
    <property type="molecule type" value="Genomic_DNA"/>
</dbReference>
<dbReference type="GO" id="GO:0005506">
    <property type="term" value="F:iron ion binding"/>
    <property type="evidence" value="ECO:0007669"/>
    <property type="project" value="InterPro"/>
</dbReference>
<evidence type="ECO:0000256" key="9">
    <source>
        <dbReference type="RuleBase" id="RU000461"/>
    </source>
</evidence>
<evidence type="ECO:0000256" key="1">
    <source>
        <dbReference type="ARBA" id="ARBA00001971"/>
    </source>
</evidence>
<evidence type="ECO:0000256" key="4">
    <source>
        <dbReference type="ARBA" id="ARBA00022723"/>
    </source>
</evidence>
<dbReference type="PANTHER" id="PTHR24291">
    <property type="entry name" value="CYTOCHROME P450 FAMILY 4"/>
    <property type="match status" value="1"/>
</dbReference>
<dbReference type="Pfam" id="PF00067">
    <property type="entry name" value="p450"/>
    <property type="match status" value="1"/>
</dbReference>
<accession>A0AAN7PHK2</accession>
<keyword evidence="3 8" id="KW-0349">Heme</keyword>
<evidence type="ECO:0000256" key="2">
    <source>
        <dbReference type="ARBA" id="ARBA00010617"/>
    </source>
</evidence>
<evidence type="ECO:0000256" key="6">
    <source>
        <dbReference type="ARBA" id="ARBA00023004"/>
    </source>
</evidence>
<keyword evidence="7 9" id="KW-0503">Monooxygenase</keyword>
<keyword evidence="6 8" id="KW-0408">Iron</keyword>
<feature type="binding site" description="axial binding residue" evidence="8">
    <location>
        <position position="440"/>
    </location>
    <ligand>
        <name>heme</name>
        <dbReference type="ChEBI" id="CHEBI:30413"/>
    </ligand>
    <ligandPart>
        <name>Fe</name>
        <dbReference type="ChEBI" id="CHEBI:18248"/>
    </ligandPart>
</feature>
<dbReference type="PRINTS" id="PR00463">
    <property type="entry name" value="EP450I"/>
</dbReference>
<dbReference type="InterPro" id="IPR050196">
    <property type="entry name" value="Cytochrome_P450_Monoox"/>
</dbReference>
<reference evidence="11" key="1">
    <citation type="submission" date="2023-01" db="EMBL/GenBank/DDBJ databases">
        <title>Key to firefly adult light organ development and bioluminescence: homeobox transcription factors regulate luciferase expression and transportation to peroxisome.</title>
        <authorList>
            <person name="Fu X."/>
        </authorList>
    </citation>
    <scope>NUCLEOTIDE SEQUENCE [LARGE SCALE GENOMIC DNA]</scope>
</reference>
<dbReference type="SUPFAM" id="SSF48264">
    <property type="entry name" value="Cytochrome P450"/>
    <property type="match status" value="1"/>
</dbReference>
<comment type="similarity">
    <text evidence="2 9">Belongs to the cytochrome P450 family.</text>
</comment>
<dbReference type="InterPro" id="IPR017972">
    <property type="entry name" value="Cyt_P450_CS"/>
</dbReference>
<dbReference type="PRINTS" id="PR00385">
    <property type="entry name" value="P450"/>
</dbReference>
<evidence type="ECO:0000313" key="10">
    <source>
        <dbReference type="EMBL" id="KAK4886659.1"/>
    </source>
</evidence>
<evidence type="ECO:0008006" key="12">
    <source>
        <dbReference type="Google" id="ProtNLM"/>
    </source>
</evidence>
<evidence type="ECO:0000313" key="11">
    <source>
        <dbReference type="Proteomes" id="UP001353858"/>
    </source>
</evidence>
<name>A0AAN7PHK2_9COLE</name>
<evidence type="ECO:0000256" key="8">
    <source>
        <dbReference type="PIRSR" id="PIRSR602401-1"/>
    </source>
</evidence>
<keyword evidence="4 8" id="KW-0479">Metal-binding</keyword>
<comment type="cofactor">
    <cofactor evidence="1 8">
        <name>heme</name>
        <dbReference type="ChEBI" id="CHEBI:30413"/>
    </cofactor>
</comment>
<keyword evidence="5 9" id="KW-0560">Oxidoreductase</keyword>
<keyword evidence="11" id="KW-1185">Reference proteome</keyword>
<protein>
    <recommendedName>
        <fullName evidence="12">Cytochrome P450</fullName>
    </recommendedName>
</protein>
<dbReference type="Gene3D" id="1.10.630.10">
    <property type="entry name" value="Cytochrome P450"/>
    <property type="match status" value="1"/>
</dbReference>
<dbReference type="InterPro" id="IPR002401">
    <property type="entry name" value="Cyt_P450_E_grp-I"/>
</dbReference>
<dbReference type="PANTHER" id="PTHR24291:SF106">
    <property type="entry name" value="CYTOCHROME P450 4G1-RELATED"/>
    <property type="match status" value="1"/>
</dbReference>
<dbReference type="PROSITE" id="PS00086">
    <property type="entry name" value="CYTOCHROME_P450"/>
    <property type="match status" value="1"/>
</dbReference>
<organism evidence="10 11">
    <name type="scientific">Aquatica leii</name>
    <dbReference type="NCBI Taxonomy" id="1421715"/>
    <lineage>
        <taxon>Eukaryota</taxon>
        <taxon>Metazoa</taxon>
        <taxon>Ecdysozoa</taxon>
        <taxon>Arthropoda</taxon>
        <taxon>Hexapoda</taxon>
        <taxon>Insecta</taxon>
        <taxon>Pterygota</taxon>
        <taxon>Neoptera</taxon>
        <taxon>Endopterygota</taxon>
        <taxon>Coleoptera</taxon>
        <taxon>Polyphaga</taxon>
        <taxon>Elateriformia</taxon>
        <taxon>Elateroidea</taxon>
        <taxon>Lampyridae</taxon>
        <taxon>Luciolinae</taxon>
        <taxon>Aquatica</taxon>
    </lineage>
</organism>
<evidence type="ECO:0000256" key="7">
    <source>
        <dbReference type="ARBA" id="ARBA00023033"/>
    </source>
</evidence>
<dbReference type="InterPro" id="IPR001128">
    <property type="entry name" value="Cyt_P450"/>
</dbReference>
<dbReference type="InterPro" id="IPR036396">
    <property type="entry name" value="Cyt_P450_sf"/>
</dbReference>
<sequence>MITALLFIWSSVLMFWYWYNRRHLVKLGSQIPGPPAYPIIGNGLAFWGKPEEVFGRLKDMYLMYSRLIAIWLGPKLHVALFEAKDVEKVLKLKTVEKADEYKYLKPWLGESLLISKGNKFKFNKKLIMPAFHINNLKRFLDVFNDHSLTLVETLREQVGKGEFDIDQYFSTCTMDILLETVMGISKDTIGDQAYAYSQAVHKLSRLAHMRIYKFWLRPELIFRFSKVKKEQDKYLAVVHGLTEKVIKQRKKAYESKIQQGDYNESEEKWTVFMDSLLKAKDENGLCLTDEDIKAEVVTMMFAGQDTTSTTLGFTLSLLGIHQDVQDKVMAELDEVFENPNAPVTYNDIQRLHYLEQVIQETWRLYPPIPMVAKKPSTDIDLDICTLPKDCTVGIMIMGVHRDPNQYPRPFKFNPDNFLPDNIKARNPFSFLPFSAGSRTCIGAKYATLLIKVMLATLLRSYRVTATRRERDFKLAGQTVLKRKEGFLVSLHLKDEYSASISQ</sequence>
<dbReference type="GO" id="GO:0016705">
    <property type="term" value="F:oxidoreductase activity, acting on paired donors, with incorporation or reduction of molecular oxygen"/>
    <property type="evidence" value="ECO:0007669"/>
    <property type="project" value="InterPro"/>
</dbReference>